<dbReference type="PROSITE" id="PS50231">
    <property type="entry name" value="RICIN_B_LECTIN"/>
    <property type="match status" value="1"/>
</dbReference>
<evidence type="ECO:0000313" key="20">
    <source>
        <dbReference type="EMBL" id="KAK1789256.1"/>
    </source>
</evidence>
<sequence length="757" mass="85943">MRRFVYCKVVLTTSLVWVLLDVFLLLYFSECNKCDDRKDGSLLPALRAVMSRAHEGPGEMGKAVLVPKEDQEKMKELFKINQFNLMASDMIALNRSLPDVRLDGCKTKVYPDELPNTSIVIVFHNEAWSTLLRTVHSVISCSPRHLLLEILLVDDASERDFLKKKLEDYVKTLEVPVRILRMEQRSGLIRARLRGAAATQGQVITFLDAHCECTTGWLEPLLARIKEDRKAVVCPIIDVISDETFEYMAGSDMTYGGFNWKLNFRWYPVPQREMDRRKGDRTLPVRTPTMAGGLFSIYRTYFEEIGTYDAGMDIWGGENLEMSFRIWQCGGSLEIVTCSHVGHVFRKATPYSFPGGTGQVINKNNRRLAEVWMDEFKDFFYIISPDLELVLLTVTGTPQRVMKQKIAERQHIVAPFGVGVVYCYSTPCPCSEWAWSTATARHALAWSGRGLLLQHAMSLLGVGVVYCYSTLWPLLGVGVVYCYSTPCPCSEWAWFTATARHALARSVVRVDYGDIAARKALREALQCKPFSWYLENIYPDSQIPRRYYSLGEIRNVETNQCVDNMGRKENEKVGFFNCHGMGGNQVFSYTADKEIRTDDLCLDVSRLNGPVLMLKCHHMKGNQMFEYDAEYIGKWEYDSENLACPLAVVTPPSVHHARAGCGRQRGTFLHVITQSCLTIGRLEDATYGLAVERCDDSPAQSWALRNLSRLQHLTLLHVNSNQCLDMPSEEDKMVPTLRDCTGGPSQQWLLRNMTLSI</sequence>
<dbReference type="Pfam" id="PF00535">
    <property type="entry name" value="Glycos_transf_2"/>
    <property type="match status" value="1"/>
</dbReference>
<keyword evidence="7 18" id="KW-0808">Transferase</keyword>
<dbReference type="PANTHER" id="PTHR11675">
    <property type="entry name" value="N-ACETYLGALACTOSAMINYLTRANSFERASE"/>
    <property type="match status" value="1"/>
</dbReference>
<evidence type="ECO:0000256" key="16">
    <source>
        <dbReference type="ARBA" id="ARBA00023180"/>
    </source>
</evidence>
<evidence type="ECO:0000256" key="12">
    <source>
        <dbReference type="ARBA" id="ARBA00022989"/>
    </source>
</evidence>
<dbReference type="EC" id="2.4.1.-" evidence="18"/>
<dbReference type="SMART" id="SM00458">
    <property type="entry name" value="RICIN"/>
    <property type="match status" value="1"/>
</dbReference>
<evidence type="ECO:0000256" key="11">
    <source>
        <dbReference type="ARBA" id="ARBA00022968"/>
    </source>
</evidence>
<dbReference type="Pfam" id="PF00652">
    <property type="entry name" value="Ricin_B_lectin"/>
    <property type="match status" value="2"/>
</dbReference>
<keyword evidence="13 18" id="KW-0333">Golgi apparatus</keyword>
<feature type="transmembrane region" description="Helical" evidence="18">
    <location>
        <begin position="9"/>
        <end position="28"/>
    </location>
</feature>
<evidence type="ECO:0000256" key="14">
    <source>
        <dbReference type="ARBA" id="ARBA00023136"/>
    </source>
</evidence>
<dbReference type="SUPFAM" id="SSF50370">
    <property type="entry name" value="Ricin B-like lectins"/>
    <property type="match status" value="2"/>
</dbReference>
<dbReference type="SUPFAM" id="SSF53448">
    <property type="entry name" value="Nucleotide-diphospho-sugar transferases"/>
    <property type="match status" value="1"/>
</dbReference>
<feature type="domain" description="Ricin B lectin" evidence="19">
    <location>
        <begin position="547"/>
        <end position="705"/>
    </location>
</feature>
<proteinExistence type="inferred from homology"/>
<evidence type="ECO:0000259" key="19">
    <source>
        <dbReference type="SMART" id="SM00458"/>
    </source>
</evidence>
<keyword evidence="9" id="KW-0479">Metal-binding</keyword>
<dbReference type="GO" id="GO:0030246">
    <property type="term" value="F:carbohydrate binding"/>
    <property type="evidence" value="ECO:0007669"/>
    <property type="project" value="UniProtKB-KW"/>
</dbReference>
<comment type="similarity">
    <text evidence="4 18">Belongs to the glycosyltransferase 2 family. GalNAc-T subfamily.</text>
</comment>
<dbReference type="CDD" id="cd02510">
    <property type="entry name" value="pp-GalNAc-T"/>
    <property type="match status" value="1"/>
</dbReference>
<gene>
    <name evidence="20" type="ORF">P4O66_014874</name>
</gene>
<evidence type="ECO:0000256" key="8">
    <source>
        <dbReference type="ARBA" id="ARBA00022692"/>
    </source>
</evidence>
<dbReference type="GO" id="GO:0006493">
    <property type="term" value="P:protein O-linked glycosylation"/>
    <property type="evidence" value="ECO:0007669"/>
    <property type="project" value="TreeGrafter"/>
</dbReference>
<dbReference type="GO" id="GO:0000139">
    <property type="term" value="C:Golgi membrane"/>
    <property type="evidence" value="ECO:0007669"/>
    <property type="project" value="UniProtKB-SubCell"/>
</dbReference>
<evidence type="ECO:0000256" key="13">
    <source>
        <dbReference type="ARBA" id="ARBA00023034"/>
    </source>
</evidence>
<dbReference type="Gene3D" id="2.80.10.50">
    <property type="match status" value="2"/>
</dbReference>
<keyword evidence="6 18" id="KW-0328">Glycosyltransferase</keyword>
<dbReference type="InterPro" id="IPR035992">
    <property type="entry name" value="Ricin_B-like_lectins"/>
</dbReference>
<evidence type="ECO:0000256" key="17">
    <source>
        <dbReference type="ARBA" id="ARBA00023211"/>
    </source>
</evidence>
<comment type="caution">
    <text evidence="20">The sequence shown here is derived from an EMBL/GenBank/DDBJ whole genome shotgun (WGS) entry which is preliminary data.</text>
</comment>
<evidence type="ECO:0000256" key="2">
    <source>
        <dbReference type="ARBA" id="ARBA00004323"/>
    </source>
</evidence>
<evidence type="ECO:0000256" key="10">
    <source>
        <dbReference type="ARBA" id="ARBA00022734"/>
    </source>
</evidence>
<dbReference type="InterPro" id="IPR000772">
    <property type="entry name" value="Ricin_B_lectin"/>
</dbReference>
<comment type="cofactor">
    <cofactor evidence="1 18">
        <name>Mn(2+)</name>
        <dbReference type="ChEBI" id="CHEBI:29035"/>
    </cofactor>
</comment>
<keyword evidence="15 18" id="KW-1015">Disulfide bond</keyword>
<keyword evidence="14 18" id="KW-0472">Membrane</keyword>
<dbReference type="InterPro" id="IPR001173">
    <property type="entry name" value="Glyco_trans_2-like"/>
</dbReference>
<name>A0AAD9DPI0_9TELE</name>
<keyword evidence="8 18" id="KW-0812">Transmembrane</keyword>
<keyword evidence="16" id="KW-0325">Glycoprotein</keyword>
<organism evidence="20 21">
    <name type="scientific">Electrophorus voltai</name>
    <dbReference type="NCBI Taxonomy" id="2609070"/>
    <lineage>
        <taxon>Eukaryota</taxon>
        <taxon>Metazoa</taxon>
        <taxon>Chordata</taxon>
        <taxon>Craniata</taxon>
        <taxon>Vertebrata</taxon>
        <taxon>Euteleostomi</taxon>
        <taxon>Actinopterygii</taxon>
        <taxon>Neopterygii</taxon>
        <taxon>Teleostei</taxon>
        <taxon>Ostariophysi</taxon>
        <taxon>Gymnotiformes</taxon>
        <taxon>Gymnotoidei</taxon>
        <taxon>Gymnotidae</taxon>
        <taxon>Electrophorus</taxon>
    </lineage>
</organism>
<keyword evidence="21" id="KW-1185">Reference proteome</keyword>
<evidence type="ECO:0000256" key="15">
    <source>
        <dbReference type="ARBA" id="ARBA00023157"/>
    </source>
</evidence>
<evidence type="ECO:0000256" key="9">
    <source>
        <dbReference type="ARBA" id="ARBA00022723"/>
    </source>
</evidence>
<evidence type="ECO:0000256" key="18">
    <source>
        <dbReference type="RuleBase" id="RU361242"/>
    </source>
</evidence>
<dbReference type="PANTHER" id="PTHR11675:SF47">
    <property type="entry name" value="POLYPEPTIDE N-ACETYLGALACTOSAMINYLTRANSFERASE 13"/>
    <property type="match status" value="1"/>
</dbReference>
<evidence type="ECO:0000256" key="7">
    <source>
        <dbReference type="ARBA" id="ARBA00022679"/>
    </source>
</evidence>
<keyword evidence="10 18" id="KW-0430">Lectin</keyword>
<reference evidence="20" key="1">
    <citation type="submission" date="2023-03" db="EMBL/GenBank/DDBJ databases">
        <title>Electrophorus voltai genome.</title>
        <authorList>
            <person name="Bian C."/>
        </authorList>
    </citation>
    <scope>NUCLEOTIDE SEQUENCE</scope>
    <source>
        <strain evidence="20">CB-2022</strain>
        <tissue evidence="20">Muscle</tissue>
    </source>
</reference>
<dbReference type="AlphaFoldDB" id="A0AAD9DPI0"/>
<dbReference type="GO" id="GO:0046872">
    <property type="term" value="F:metal ion binding"/>
    <property type="evidence" value="ECO:0007669"/>
    <property type="project" value="UniProtKB-KW"/>
</dbReference>
<dbReference type="Gene3D" id="1.10.8.460">
    <property type="entry name" value="ppGaNTase-T1 linker domain-like"/>
    <property type="match status" value="1"/>
</dbReference>
<dbReference type="GO" id="GO:0004653">
    <property type="term" value="F:polypeptide N-acetylgalactosaminyltransferase activity"/>
    <property type="evidence" value="ECO:0007669"/>
    <property type="project" value="TreeGrafter"/>
</dbReference>
<evidence type="ECO:0000256" key="6">
    <source>
        <dbReference type="ARBA" id="ARBA00022676"/>
    </source>
</evidence>
<dbReference type="InterPro" id="IPR045885">
    <property type="entry name" value="GalNAc-T"/>
</dbReference>
<protein>
    <recommendedName>
        <fullName evidence="5 18">Polypeptide N-acetylgalactosaminyltransferase</fullName>
        <ecNumber evidence="18">2.4.1.-</ecNumber>
    </recommendedName>
    <alternativeName>
        <fullName evidence="18">Protein-UDP acetylgalactosaminyltransferase</fullName>
    </alternativeName>
</protein>
<keyword evidence="12 18" id="KW-1133">Transmembrane helix</keyword>
<evidence type="ECO:0000313" key="21">
    <source>
        <dbReference type="Proteomes" id="UP001239994"/>
    </source>
</evidence>
<dbReference type="Gene3D" id="3.90.550.10">
    <property type="entry name" value="Spore Coat Polysaccharide Biosynthesis Protein SpsA, Chain A"/>
    <property type="match status" value="1"/>
</dbReference>
<evidence type="ECO:0000256" key="3">
    <source>
        <dbReference type="ARBA" id="ARBA00004922"/>
    </source>
</evidence>
<keyword evidence="11" id="KW-0735">Signal-anchor</keyword>
<keyword evidence="17 18" id="KW-0464">Manganese</keyword>
<dbReference type="FunFam" id="3.90.550.10:FF:000005">
    <property type="entry name" value="Polypeptide N-acetylgalactosaminyltransferase"/>
    <property type="match status" value="1"/>
</dbReference>
<comment type="subcellular location">
    <subcellularLocation>
        <location evidence="2 18">Golgi apparatus membrane</location>
        <topology evidence="2 18">Single-pass type II membrane protein</topology>
    </subcellularLocation>
</comment>
<evidence type="ECO:0000256" key="4">
    <source>
        <dbReference type="ARBA" id="ARBA00005680"/>
    </source>
</evidence>
<accession>A0AAD9DPI0</accession>
<dbReference type="Proteomes" id="UP001239994">
    <property type="component" value="Unassembled WGS sequence"/>
</dbReference>
<dbReference type="EMBL" id="JAROKS010000022">
    <property type="protein sequence ID" value="KAK1789256.1"/>
    <property type="molecule type" value="Genomic_DNA"/>
</dbReference>
<evidence type="ECO:0000256" key="1">
    <source>
        <dbReference type="ARBA" id="ARBA00001936"/>
    </source>
</evidence>
<dbReference type="InterPro" id="IPR029044">
    <property type="entry name" value="Nucleotide-diphossugar_trans"/>
</dbReference>
<evidence type="ECO:0000256" key="5">
    <source>
        <dbReference type="ARBA" id="ARBA00012644"/>
    </source>
</evidence>
<comment type="pathway">
    <text evidence="3 18">Protein modification; protein glycosylation.</text>
</comment>